<comment type="caution">
    <text evidence="20">The sequence shown here is derived from an EMBL/GenBank/DDBJ whole genome shotgun (WGS) entry which is preliminary data.</text>
</comment>
<keyword evidence="12 19" id="KW-1133">Transmembrane helix</keyword>
<dbReference type="EMBL" id="JBHRVU010000005">
    <property type="protein sequence ID" value="MFC3444104.1"/>
    <property type="molecule type" value="Genomic_DNA"/>
</dbReference>
<evidence type="ECO:0000256" key="3">
    <source>
        <dbReference type="ARBA" id="ARBA00004663"/>
    </source>
</evidence>
<evidence type="ECO:0000256" key="18">
    <source>
        <dbReference type="ARBA" id="ARBA00049504"/>
    </source>
</evidence>
<evidence type="ECO:0000256" key="1">
    <source>
        <dbReference type="ARBA" id="ARBA00001946"/>
    </source>
</evidence>
<keyword evidence="9 19" id="KW-0808">Transferase</keyword>
<evidence type="ECO:0000256" key="13">
    <source>
        <dbReference type="ARBA" id="ARBA00023136"/>
    </source>
</evidence>
<evidence type="ECO:0000256" key="19">
    <source>
        <dbReference type="HAMAP-Rule" id="MF_00719"/>
    </source>
</evidence>
<dbReference type="RefSeq" id="WP_380799010.1">
    <property type="nucleotide sequence ID" value="NZ_JBHRVU010000005.1"/>
</dbReference>
<dbReference type="PANTHER" id="PTHR34148">
    <property type="entry name" value="ADENOSYLCOBINAMIDE-GDP RIBAZOLETRANSFERASE"/>
    <property type="match status" value="1"/>
</dbReference>
<keyword evidence="11 19" id="KW-0460">Magnesium</keyword>
<feature type="transmembrane region" description="Helical" evidence="19">
    <location>
        <begin position="174"/>
        <end position="203"/>
    </location>
</feature>
<evidence type="ECO:0000313" key="20">
    <source>
        <dbReference type="EMBL" id="MFC3444104.1"/>
    </source>
</evidence>
<keyword evidence="10 19" id="KW-0812">Transmembrane</keyword>
<evidence type="ECO:0000256" key="9">
    <source>
        <dbReference type="ARBA" id="ARBA00022679"/>
    </source>
</evidence>
<protein>
    <recommendedName>
        <fullName evidence="6 19">Adenosylcobinamide-GDP ribazoletransferase</fullName>
        <ecNumber evidence="5 19">2.7.8.26</ecNumber>
    </recommendedName>
    <alternativeName>
        <fullName evidence="16 19">Cobalamin synthase</fullName>
    </alternativeName>
    <alternativeName>
        <fullName evidence="15 19">Cobalamin-5'-phosphate synthase</fullName>
    </alternativeName>
</protein>
<evidence type="ECO:0000256" key="15">
    <source>
        <dbReference type="ARBA" id="ARBA00032605"/>
    </source>
</evidence>
<sequence length="238" mass="25251">MKGLVLAIQFLTRLPMPRVTADDRDFAASIRWFPAAGLAVGVMIGGAAWIGMRADVWTGALLALIAWVWVTGALHLDGLADLADASGAVHKGPDRLRVVLADPHVGAMGAVAVAVQVAAKLVLLHGLLDQQAWLALILIPGVARGGPLVWSRWLPPLHDGLGARFQHAVRRVDLLIWAAALLAAGWFAPALWVAPLLMLYWAWKLRRLLGGISGDGHGAGIELMESGLLLATLIAGRL</sequence>
<comment type="catalytic activity">
    <reaction evidence="18 19">
        <text>alpha-ribazole 5'-phosphate + adenosylcob(III)inamide-GDP = adenosylcob(III)alamin 5'-phosphate + GMP + H(+)</text>
        <dbReference type="Rhea" id="RHEA:23560"/>
        <dbReference type="ChEBI" id="CHEBI:15378"/>
        <dbReference type="ChEBI" id="CHEBI:57918"/>
        <dbReference type="ChEBI" id="CHEBI:58115"/>
        <dbReference type="ChEBI" id="CHEBI:60487"/>
        <dbReference type="ChEBI" id="CHEBI:60493"/>
        <dbReference type="EC" id="2.7.8.26"/>
    </reaction>
</comment>
<evidence type="ECO:0000256" key="2">
    <source>
        <dbReference type="ARBA" id="ARBA00004651"/>
    </source>
</evidence>
<evidence type="ECO:0000256" key="4">
    <source>
        <dbReference type="ARBA" id="ARBA00010561"/>
    </source>
</evidence>
<comment type="pathway">
    <text evidence="3 19">Cofactor biosynthesis; adenosylcobalamin biosynthesis; adenosylcobalamin from cob(II)yrinate a,c-diamide: step 7/7.</text>
</comment>
<comment type="catalytic activity">
    <reaction evidence="17 19">
        <text>alpha-ribazole + adenosylcob(III)inamide-GDP = adenosylcob(III)alamin + GMP + H(+)</text>
        <dbReference type="Rhea" id="RHEA:16049"/>
        <dbReference type="ChEBI" id="CHEBI:10329"/>
        <dbReference type="ChEBI" id="CHEBI:15378"/>
        <dbReference type="ChEBI" id="CHEBI:18408"/>
        <dbReference type="ChEBI" id="CHEBI:58115"/>
        <dbReference type="ChEBI" id="CHEBI:60487"/>
        <dbReference type="EC" id="2.7.8.26"/>
    </reaction>
</comment>
<proteinExistence type="inferred from homology"/>
<feature type="transmembrane region" description="Helical" evidence="19">
    <location>
        <begin position="57"/>
        <end position="76"/>
    </location>
</feature>
<dbReference type="EC" id="2.7.8.26" evidence="5 19"/>
<evidence type="ECO:0000256" key="10">
    <source>
        <dbReference type="ARBA" id="ARBA00022692"/>
    </source>
</evidence>
<dbReference type="HAMAP" id="MF_00719">
    <property type="entry name" value="CobS"/>
    <property type="match status" value="1"/>
</dbReference>
<reference evidence="21" key="1">
    <citation type="journal article" date="2019" name="Int. J. Syst. Evol. Microbiol.">
        <title>The Global Catalogue of Microorganisms (GCM) 10K type strain sequencing project: providing services to taxonomists for standard genome sequencing and annotation.</title>
        <authorList>
            <consortium name="The Broad Institute Genomics Platform"/>
            <consortium name="The Broad Institute Genome Sequencing Center for Infectious Disease"/>
            <person name="Wu L."/>
            <person name="Ma J."/>
        </authorList>
    </citation>
    <scope>NUCLEOTIDE SEQUENCE [LARGE SCALE GENOMIC DNA]</scope>
    <source>
        <strain evidence="21">CCM 7491</strain>
    </source>
</reference>
<evidence type="ECO:0000256" key="16">
    <source>
        <dbReference type="ARBA" id="ARBA00032853"/>
    </source>
</evidence>
<dbReference type="Pfam" id="PF02654">
    <property type="entry name" value="CobS"/>
    <property type="match status" value="1"/>
</dbReference>
<name>A0ABV7NKR6_9SPHN</name>
<evidence type="ECO:0000256" key="6">
    <source>
        <dbReference type="ARBA" id="ARBA00015850"/>
    </source>
</evidence>
<keyword evidence="21" id="KW-1185">Reference proteome</keyword>
<comment type="function">
    <text evidence="14 19">Joins adenosylcobinamide-GDP and alpha-ribazole to generate adenosylcobalamin (Ado-cobalamin). Also synthesizes adenosylcobalamin 5'-phosphate from adenosylcobinamide-GDP and alpha-ribazole 5'-phosphate.</text>
</comment>
<dbReference type="Proteomes" id="UP001595681">
    <property type="component" value="Unassembled WGS sequence"/>
</dbReference>
<gene>
    <name evidence="19" type="primary">cobS</name>
    <name evidence="20" type="ORF">ACFOKF_23450</name>
</gene>
<evidence type="ECO:0000256" key="17">
    <source>
        <dbReference type="ARBA" id="ARBA00048623"/>
    </source>
</evidence>
<comment type="subcellular location">
    <subcellularLocation>
        <location evidence="2 19">Cell membrane</location>
        <topology evidence="2 19">Multi-pass membrane protein</topology>
    </subcellularLocation>
</comment>
<evidence type="ECO:0000256" key="8">
    <source>
        <dbReference type="ARBA" id="ARBA00022573"/>
    </source>
</evidence>
<organism evidence="20 21">
    <name type="scientific">Sphingobium rhizovicinum</name>
    <dbReference type="NCBI Taxonomy" id="432308"/>
    <lineage>
        <taxon>Bacteria</taxon>
        <taxon>Pseudomonadati</taxon>
        <taxon>Pseudomonadota</taxon>
        <taxon>Alphaproteobacteria</taxon>
        <taxon>Sphingomonadales</taxon>
        <taxon>Sphingomonadaceae</taxon>
        <taxon>Sphingobium</taxon>
    </lineage>
</organism>
<keyword evidence="7 19" id="KW-1003">Cell membrane</keyword>
<evidence type="ECO:0000256" key="12">
    <source>
        <dbReference type="ARBA" id="ARBA00022989"/>
    </source>
</evidence>
<accession>A0ABV7NKR6</accession>
<evidence type="ECO:0000256" key="11">
    <source>
        <dbReference type="ARBA" id="ARBA00022842"/>
    </source>
</evidence>
<feature type="transmembrane region" description="Helical" evidence="19">
    <location>
        <begin position="105"/>
        <end position="125"/>
    </location>
</feature>
<evidence type="ECO:0000313" key="21">
    <source>
        <dbReference type="Proteomes" id="UP001595681"/>
    </source>
</evidence>
<dbReference type="GO" id="GO:0051073">
    <property type="term" value="F:adenosylcobinamide-GDP ribazoletransferase activity"/>
    <property type="evidence" value="ECO:0007669"/>
    <property type="project" value="UniProtKB-EC"/>
</dbReference>
<evidence type="ECO:0000256" key="7">
    <source>
        <dbReference type="ARBA" id="ARBA00022475"/>
    </source>
</evidence>
<feature type="transmembrane region" description="Helical" evidence="19">
    <location>
        <begin position="31"/>
        <end position="50"/>
    </location>
</feature>
<keyword evidence="8 19" id="KW-0169">Cobalamin biosynthesis</keyword>
<dbReference type="InterPro" id="IPR003805">
    <property type="entry name" value="CobS"/>
</dbReference>
<comment type="similarity">
    <text evidence="4 19">Belongs to the CobS family.</text>
</comment>
<evidence type="ECO:0000256" key="14">
    <source>
        <dbReference type="ARBA" id="ARBA00025228"/>
    </source>
</evidence>
<comment type="cofactor">
    <cofactor evidence="1 19">
        <name>Mg(2+)</name>
        <dbReference type="ChEBI" id="CHEBI:18420"/>
    </cofactor>
</comment>
<dbReference type="PANTHER" id="PTHR34148:SF1">
    <property type="entry name" value="ADENOSYLCOBINAMIDE-GDP RIBAZOLETRANSFERASE"/>
    <property type="match status" value="1"/>
</dbReference>
<feature type="transmembrane region" description="Helical" evidence="19">
    <location>
        <begin position="132"/>
        <end position="154"/>
    </location>
</feature>
<keyword evidence="13 19" id="KW-0472">Membrane</keyword>
<evidence type="ECO:0000256" key="5">
    <source>
        <dbReference type="ARBA" id="ARBA00013200"/>
    </source>
</evidence>